<name>A0A1I5AIV3_9HYPH</name>
<evidence type="ECO:0000259" key="4">
    <source>
        <dbReference type="Pfam" id="PF16844"/>
    </source>
</evidence>
<dbReference type="Proteomes" id="UP000199236">
    <property type="component" value="Unassembled WGS sequence"/>
</dbReference>
<dbReference type="RefSeq" id="WP_090068495.1">
    <property type="nucleotide sequence ID" value="NZ_FOVR01000001.1"/>
</dbReference>
<dbReference type="Pfam" id="PF02579">
    <property type="entry name" value="Nitro_FeMo-Co"/>
    <property type="match status" value="1"/>
</dbReference>
<dbReference type="InterPro" id="IPR034169">
    <property type="entry name" value="NifX-like"/>
</dbReference>
<feature type="domain" description="Dinitrogenase iron-molybdenum cofactor biosynthesis" evidence="3">
    <location>
        <begin position="112"/>
        <end position="202"/>
    </location>
</feature>
<evidence type="ECO:0000256" key="1">
    <source>
        <dbReference type="ARBA" id="ARBA00010285"/>
    </source>
</evidence>
<proteinExistence type="inferred from homology"/>
<dbReference type="PANTHER" id="PTHR33937:SF1">
    <property type="entry name" value="IRON-MOLIBDENUM COFACTOR PROCESSING PROTEIN"/>
    <property type="match status" value="1"/>
</dbReference>
<dbReference type="EMBL" id="FOVR01000001">
    <property type="protein sequence ID" value="SFN62312.1"/>
    <property type="molecule type" value="Genomic_DNA"/>
</dbReference>
<dbReference type="Gene3D" id="3.30.420.130">
    <property type="entry name" value="Dinitrogenase iron-molybdenum cofactor biosynthesis domain"/>
    <property type="match status" value="1"/>
</dbReference>
<sequence>MTAPLSREIALRIGLAANDLPGIDAGALISILGAAVGLPMTEEKFANLGMKHFRQAGGEAFIKIPGDQLKAALRILKGDGVEETPEDVSVDPYQDGDMPGSIRVACASNSAEEMDGHFGSCRRFLVYQVSGREARLIDIRSTRDGEDAEDKNKWRASLIADCEVLYVISIGGPAAAKVVRAGIHPIKLLASRQARDILADLQHVLAENPPPWLARVMGQEAKSLTPFLEEMEE</sequence>
<dbReference type="Gene3D" id="1.10.150.590">
    <property type="entry name" value="Dinitrogenase iron-molybdenum cofactor, N-terminal"/>
    <property type="match status" value="1"/>
</dbReference>
<dbReference type="Pfam" id="PF16844">
    <property type="entry name" value="DIMCO_N"/>
    <property type="match status" value="1"/>
</dbReference>
<dbReference type="STRING" id="655353.SAMN04488056_101506"/>
<protein>
    <submittedName>
        <fullName evidence="5">Nitrogen fixation protein NifX</fullName>
    </submittedName>
</protein>
<keyword evidence="6" id="KW-1185">Reference proteome</keyword>
<dbReference type="CDD" id="cd00853">
    <property type="entry name" value="NifX"/>
    <property type="match status" value="1"/>
</dbReference>
<comment type="similarity">
    <text evidence="1">Belongs to the NifX/NifY family.</text>
</comment>
<keyword evidence="2" id="KW-0535">Nitrogen fixation</keyword>
<evidence type="ECO:0000259" key="3">
    <source>
        <dbReference type="Pfam" id="PF02579"/>
    </source>
</evidence>
<dbReference type="InterPro" id="IPR031763">
    <property type="entry name" value="NafY_N"/>
</dbReference>
<evidence type="ECO:0000313" key="6">
    <source>
        <dbReference type="Proteomes" id="UP000199236"/>
    </source>
</evidence>
<feature type="domain" description="Dinitrogenase iron-molybdenum cofactor N-terminal" evidence="4">
    <location>
        <begin position="5"/>
        <end position="84"/>
    </location>
</feature>
<dbReference type="InterPro" id="IPR038127">
    <property type="entry name" value="NafY_N_sf"/>
</dbReference>
<evidence type="ECO:0000256" key="2">
    <source>
        <dbReference type="ARBA" id="ARBA00023231"/>
    </source>
</evidence>
<dbReference type="OrthoDB" id="9797941at2"/>
<dbReference type="AlphaFoldDB" id="A0A1I5AIV3"/>
<dbReference type="InterPro" id="IPR003731">
    <property type="entry name" value="Di-Nase_FeMo-co_biosynth"/>
</dbReference>
<dbReference type="InterPro" id="IPR051840">
    <property type="entry name" value="NifX/NifY_domain"/>
</dbReference>
<dbReference type="PANTHER" id="PTHR33937">
    <property type="entry name" value="IRON-MOLYBDENUM PROTEIN-RELATED-RELATED"/>
    <property type="match status" value="1"/>
</dbReference>
<organism evidence="5 6">
    <name type="scientific">Cohaesibacter marisflavi</name>
    <dbReference type="NCBI Taxonomy" id="655353"/>
    <lineage>
        <taxon>Bacteria</taxon>
        <taxon>Pseudomonadati</taxon>
        <taxon>Pseudomonadota</taxon>
        <taxon>Alphaproteobacteria</taxon>
        <taxon>Hyphomicrobiales</taxon>
        <taxon>Cohaesibacteraceae</taxon>
    </lineage>
</organism>
<dbReference type="SUPFAM" id="SSF53146">
    <property type="entry name" value="Nitrogenase accessory factor-like"/>
    <property type="match status" value="1"/>
</dbReference>
<reference evidence="5 6" key="1">
    <citation type="submission" date="2016-10" db="EMBL/GenBank/DDBJ databases">
        <authorList>
            <person name="de Groot N.N."/>
        </authorList>
    </citation>
    <scope>NUCLEOTIDE SEQUENCE [LARGE SCALE GENOMIC DNA]</scope>
    <source>
        <strain evidence="5 6">CGMCC 1.9157</strain>
    </source>
</reference>
<gene>
    <name evidence="5" type="ORF">SAMN04488056_101506</name>
</gene>
<dbReference type="InterPro" id="IPR036105">
    <property type="entry name" value="DiNase_FeMo-co_biosyn_sf"/>
</dbReference>
<accession>A0A1I5AIV3</accession>
<evidence type="ECO:0000313" key="5">
    <source>
        <dbReference type="EMBL" id="SFN62312.1"/>
    </source>
</evidence>